<name>A0ACA9QPN2_9GLOM</name>
<proteinExistence type="predicted"/>
<dbReference type="Proteomes" id="UP000789525">
    <property type="component" value="Unassembled WGS sequence"/>
</dbReference>
<evidence type="ECO:0000313" key="2">
    <source>
        <dbReference type="Proteomes" id="UP000789525"/>
    </source>
</evidence>
<evidence type="ECO:0000313" key="1">
    <source>
        <dbReference type="EMBL" id="CAG8759691.1"/>
    </source>
</evidence>
<feature type="non-terminal residue" evidence="1">
    <location>
        <position position="1"/>
    </location>
</feature>
<protein>
    <submittedName>
        <fullName evidence="1">9283_t:CDS:1</fullName>
    </submittedName>
</protein>
<organism evidence="1 2">
    <name type="scientific">Acaulospora colombiana</name>
    <dbReference type="NCBI Taxonomy" id="27376"/>
    <lineage>
        <taxon>Eukaryota</taxon>
        <taxon>Fungi</taxon>
        <taxon>Fungi incertae sedis</taxon>
        <taxon>Mucoromycota</taxon>
        <taxon>Glomeromycotina</taxon>
        <taxon>Glomeromycetes</taxon>
        <taxon>Diversisporales</taxon>
        <taxon>Acaulosporaceae</taxon>
        <taxon>Acaulospora</taxon>
    </lineage>
</organism>
<sequence>IVVVASFSHGDGTSSLQRDNGAVGGAERLVVDAALGLQKEGHEISIYTSHHDPAHCFDETRDGTLRVVQYAPPFFLPRSLKGKLHIVFAHLRQLHLTWKLVR</sequence>
<gene>
    <name evidence="1" type="ORF">ACOLOM_LOCUS13137</name>
</gene>
<accession>A0ACA9QPN2</accession>
<comment type="caution">
    <text evidence="1">The sequence shown here is derived from an EMBL/GenBank/DDBJ whole genome shotgun (WGS) entry which is preliminary data.</text>
</comment>
<keyword evidence="2" id="KW-1185">Reference proteome</keyword>
<reference evidence="1" key="1">
    <citation type="submission" date="2021-06" db="EMBL/GenBank/DDBJ databases">
        <authorList>
            <person name="Kallberg Y."/>
            <person name="Tangrot J."/>
            <person name="Rosling A."/>
        </authorList>
    </citation>
    <scope>NUCLEOTIDE SEQUENCE</scope>
    <source>
        <strain evidence="1">CL356</strain>
    </source>
</reference>
<dbReference type="EMBL" id="CAJVPT010058067">
    <property type="protein sequence ID" value="CAG8759691.1"/>
    <property type="molecule type" value="Genomic_DNA"/>
</dbReference>
<feature type="non-terminal residue" evidence="1">
    <location>
        <position position="102"/>
    </location>
</feature>